<feature type="compositionally biased region" description="Polar residues" evidence="1">
    <location>
        <begin position="622"/>
        <end position="633"/>
    </location>
</feature>
<protein>
    <submittedName>
        <fullName evidence="2">Uncharacterized protein</fullName>
    </submittedName>
</protein>
<accession>A0A194X1V8</accession>
<gene>
    <name evidence="2" type="ORF">LY89DRAFT_784174</name>
</gene>
<dbReference type="RefSeq" id="XP_018068538.1">
    <property type="nucleotide sequence ID" value="XM_018222758.1"/>
</dbReference>
<evidence type="ECO:0000313" key="2">
    <source>
        <dbReference type="EMBL" id="KUJ14183.1"/>
    </source>
</evidence>
<sequence length="665" mass="73922">MAGKGPPRNVILIEDSPEPEPYVARAVNSSKTDARQHGRVGDEVDRTNLTGQQNQLSDRISFAQFSASVFTGQPTAPQPLSTGPPPSLHPGMPFIHATQALTKANLAQYGSGMPFSHPRGLSPRQRLFSGAPGQPPLPTAFPPQLRPSSIPNLAQSTFKLPAQNVLAAQSPAVFQGPVQANLPLAFPGQVVPHGNVFTGPPSKYDRITGMFQENKQGSGPVLWRDNSSSAREYIPVTLQENNMNSHFIAGPSTASAVTRPNALPQFLNFSAPPGWTPIYPPTANRNANADSNRSAETTRPPINLYAPPRYETAASARIAEPSSIPGHLFAATGGPNASSSRTTEPTARQPLRNIANLLELEYRVIHLLVNTVQKMLEKNLFDFAKRWIPNLLVMADWQIPEQGELNNWEPFLARNVGDVNFAFRANDINISYMDFRSMLMRLHHLRHAAVHRNPIGTGWLRRWMVDAVDVTNYLTKCLKDPRCYNKFRTIEFGLWQPHKVDLEEIATKPLDAFVNNDEVPDRANFVNGDFMYEVRGSSTNLAPERQMDPRIRARLAPRPLQNQQPPFQPLEGMRSLEHQRGDRGRKRSRSRSPGPEPQNLRRSKRLRAASPSPPRQKKTKTNTKAPKGNNSSAIIDLTEDEEKDGDRLAKTAPTEKTFIDLTEDW</sequence>
<evidence type="ECO:0000256" key="1">
    <source>
        <dbReference type="SAM" id="MobiDB-lite"/>
    </source>
</evidence>
<evidence type="ECO:0000313" key="3">
    <source>
        <dbReference type="Proteomes" id="UP000070700"/>
    </source>
</evidence>
<dbReference type="OrthoDB" id="5324651at2759"/>
<dbReference type="GeneID" id="28832484"/>
<feature type="compositionally biased region" description="Low complexity" evidence="1">
    <location>
        <begin position="555"/>
        <end position="565"/>
    </location>
</feature>
<proteinExistence type="predicted"/>
<feature type="region of interest" description="Disordered" evidence="1">
    <location>
        <begin position="555"/>
        <end position="665"/>
    </location>
</feature>
<reference evidence="2 3" key="1">
    <citation type="submission" date="2015-10" db="EMBL/GenBank/DDBJ databases">
        <title>Full genome of DAOMC 229536 Phialocephala scopiformis, a fungal endophyte of spruce producing the potent anti-insectan compound rugulosin.</title>
        <authorList>
            <consortium name="DOE Joint Genome Institute"/>
            <person name="Walker A.K."/>
            <person name="Frasz S.L."/>
            <person name="Seifert K.A."/>
            <person name="Miller J.D."/>
            <person name="Mondo S.J."/>
            <person name="Labutti K."/>
            <person name="Lipzen A."/>
            <person name="Dockter R."/>
            <person name="Kennedy M."/>
            <person name="Grigoriev I.V."/>
            <person name="Spatafora J.W."/>
        </authorList>
    </citation>
    <scope>NUCLEOTIDE SEQUENCE [LARGE SCALE GENOMIC DNA]</scope>
    <source>
        <strain evidence="2 3">CBS 120377</strain>
    </source>
</reference>
<feature type="compositionally biased region" description="Basic and acidic residues" evidence="1">
    <location>
        <begin position="32"/>
        <end position="46"/>
    </location>
</feature>
<dbReference type="KEGG" id="psco:LY89DRAFT_784174"/>
<dbReference type="EMBL" id="KQ947420">
    <property type="protein sequence ID" value="KUJ14183.1"/>
    <property type="molecule type" value="Genomic_DNA"/>
</dbReference>
<dbReference type="InParanoid" id="A0A194X1V8"/>
<dbReference type="Proteomes" id="UP000070700">
    <property type="component" value="Unassembled WGS sequence"/>
</dbReference>
<dbReference type="AlphaFoldDB" id="A0A194X1V8"/>
<keyword evidence="3" id="KW-1185">Reference proteome</keyword>
<feature type="compositionally biased region" description="Low complexity" evidence="1">
    <location>
        <begin position="283"/>
        <end position="295"/>
    </location>
</feature>
<name>A0A194X1V8_MOLSC</name>
<feature type="region of interest" description="Disordered" evidence="1">
    <location>
        <begin position="280"/>
        <end position="306"/>
    </location>
</feature>
<organism evidence="2 3">
    <name type="scientific">Mollisia scopiformis</name>
    <name type="common">Conifer needle endophyte fungus</name>
    <name type="synonym">Phialocephala scopiformis</name>
    <dbReference type="NCBI Taxonomy" id="149040"/>
    <lineage>
        <taxon>Eukaryota</taxon>
        <taxon>Fungi</taxon>
        <taxon>Dikarya</taxon>
        <taxon>Ascomycota</taxon>
        <taxon>Pezizomycotina</taxon>
        <taxon>Leotiomycetes</taxon>
        <taxon>Helotiales</taxon>
        <taxon>Mollisiaceae</taxon>
        <taxon>Mollisia</taxon>
    </lineage>
</organism>
<feature type="region of interest" description="Disordered" evidence="1">
    <location>
        <begin position="28"/>
        <end position="50"/>
    </location>
</feature>